<dbReference type="Pfam" id="PF10049">
    <property type="entry name" value="DUF2283"/>
    <property type="match status" value="1"/>
</dbReference>
<name>A0ABU2M603_9ACTN</name>
<reference evidence="2" key="1">
    <citation type="submission" date="2023-07" db="EMBL/GenBank/DDBJ databases">
        <title>30 novel species of actinomycetes from the DSMZ collection.</title>
        <authorList>
            <person name="Nouioui I."/>
        </authorList>
    </citation>
    <scope>NUCLEOTIDE SEQUENCE [LARGE SCALE GENOMIC DNA]</scope>
    <source>
        <strain evidence="2">DSM 44743</strain>
    </source>
</reference>
<protein>
    <submittedName>
        <fullName evidence="1">DUF2283 domain-containing protein</fullName>
    </submittedName>
</protein>
<proteinExistence type="predicted"/>
<accession>A0ABU2M603</accession>
<comment type="caution">
    <text evidence="1">The sequence shown here is derived from an EMBL/GenBank/DDBJ whole genome shotgun (WGS) entry which is preliminary data.</text>
</comment>
<organism evidence="1 2">
    <name type="scientific">Nocardiopsis lambiniae</name>
    <dbReference type="NCBI Taxonomy" id="3075539"/>
    <lineage>
        <taxon>Bacteria</taxon>
        <taxon>Bacillati</taxon>
        <taxon>Actinomycetota</taxon>
        <taxon>Actinomycetes</taxon>
        <taxon>Streptosporangiales</taxon>
        <taxon>Nocardiopsidaceae</taxon>
        <taxon>Nocardiopsis</taxon>
    </lineage>
</organism>
<evidence type="ECO:0000313" key="2">
    <source>
        <dbReference type="Proteomes" id="UP001183390"/>
    </source>
</evidence>
<keyword evidence="2" id="KW-1185">Reference proteome</keyword>
<dbReference type="Proteomes" id="UP001183390">
    <property type="component" value="Unassembled WGS sequence"/>
</dbReference>
<sequence>MKISYDAEVDAAYITVVDHIGDGEAETQRHSIPTPDPEGEIVLDFDARGFLLGVEVLGASRVLRPELLATAEAE</sequence>
<dbReference type="RefSeq" id="WP_311510838.1">
    <property type="nucleotide sequence ID" value="NZ_JAVREP010000003.1"/>
</dbReference>
<dbReference type="EMBL" id="JAVREP010000003">
    <property type="protein sequence ID" value="MDT0328098.1"/>
    <property type="molecule type" value="Genomic_DNA"/>
</dbReference>
<dbReference type="InterPro" id="IPR019270">
    <property type="entry name" value="DUF2283"/>
</dbReference>
<evidence type="ECO:0000313" key="1">
    <source>
        <dbReference type="EMBL" id="MDT0328098.1"/>
    </source>
</evidence>
<gene>
    <name evidence="1" type="ORF">RM479_06690</name>
</gene>